<keyword evidence="3" id="KW-0119">Carbohydrate metabolism</keyword>
<evidence type="ECO:0008006" key="6">
    <source>
        <dbReference type="Google" id="ProtNLM"/>
    </source>
</evidence>
<dbReference type="Gene3D" id="3.40.50.11340">
    <property type="match status" value="1"/>
</dbReference>
<reference evidence="4 5" key="1">
    <citation type="submission" date="2024-04" db="EMBL/GenBank/DDBJ databases">
        <title>Symmetric and asymmetric DNA N6-adenine methylation regulates different biological responses in Mucorales.</title>
        <authorList>
            <consortium name="Lawrence Berkeley National Laboratory"/>
            <person name="Lax C."/>
            <person name="Mondo S.J."/>
            <person name="Osorio-Concepcion M."/>
            <person name="Muszewska A."/>
            <person name="Corrochano-Luque M."/>
            <person name="Gutierrez G."/>
            <person name="Riley R."/>
            <person name="Lipzen A."/>
            <person name="Guo J."/>
            <person name="Hundley H."/>
            <person name="Amirebrahimi M."/>
            <person name="Ng V."/>
            <person name="Lorenzo-Gutierrez D."/>
            <person name="Binder U."/>
            <person name="Yang J."/>
            <person name="Song Y."/>
            <person name="Canovas D."/>
            <person name="Navarro E."/>
            <person name="Freitag M."/>
            <person name="Gabaldon T."/>
            <person name="Grigoriev I.V."/>
            <person name="Corrochano L.M."/>
            <person name="Nicolas F.E."/>
            <person name="Garre V."/>
        </authorList>
    </citation>
    <scope>NUCLEOTIDE SEQUENCE [LARGE SCALE GENOMIC DNA]</scope>
    <source>
        <strain evidence="4 5">L51</strain>
    </source>
</reference>
<evidence type="ECO:0000256" key="1">
    <source>
        <dbReference type="ARBA" id="ARBA00022679"/>
    </source>
</evidence>
<keyword evidence="2" id="KW-0294">Fucose metabolism</keyword>
<dbReference type="CDD" id="cd11296">
    <property type="entry name" value="O-FucT_like"/>
    <property type="match status" value="1"/>
</dbReference>
<protein>
    <recommendedName>
        <fullName evidence="6">O-fucosyltransferase family protein</fullName>
    </recommendedName>
</protein>
<gene>
    <name evidence="4" type="ORF">J3Q64DRAFT_1632314</name>
</gene>
<dbReference type="Proteomes" id="UP001448207">
    <property type="component" value="Unassembled WGS sequence"/>
</dbReference>
<evidence type="ECO:0000313" key="5">
    <source>
        <dbReference type="Proteomes" id="UP001448207"/>
    </source>
</evidence>
<organism evidence="4 5">
    <name type="scientific">Phycomyces blakesleeanus</name>
    <dbReference type="NCBI Taxonomy" id="4837"/>
    <lineage>
        <taxon>Eukaryota</taxon>
        <taxon>Fungi</taxon>
        <taxon>Fungi incertae sedis</taxon>
        <taxon>Mucoromycota</taxon>
        <taxon>Mucoromycotina</taxon>
        <taxon>Mucoromycetes</taxon>
        <taxon>Mucorales</taxon>
        <taxon>Phycomycetaceae</taxon>
        <taxon>Phycomyces</taxon>
    </lineage>
</organism>
<evidence type="ECO:0000256" key="3">
    <source>
        <dbReference type="ARBA" id="ARBA00023277"/>
    </source>
</evidence>
<dbReference type="EMBL" id="JBCLYO010000001">
    <property type="protein sequence ID" value="KAL0097583.1"/>
    <property type="molecule type" value="Genomic_DNA"/>
</dbReference>
<comment type="caution">
    <text evidence="4">The sequence shown here is derived from an EMBL/GenBank/DDBJ whole genome shotgun (WGS) entry which is preliminary data.</text>
</comment>
<accession>A0ABR3BGA2</accession>
<dbReference type="Pfam" id="PF10250">
    <property type="entry name" value="O-FucT"/>
    <property type="match status" value="2"/>
</dbReference>
<evidence type="ECO:0000313" key="4">
    <source>
        <dbReference type="EMBL" id="KAL0097583.1"/>
    </source>
</evidence>
<keyword evidence="5" id="KW-1185">Reference proteome</keyword>
<dbReference type="PANTHER" id="PTHR36050">
    <property type="entry name" value="O-FUCOSYLTRANSFERASE 30"/>
    <property type="match status" value="1"/>
</dbReference>
<dbReference type="Gene3D" id="3.40.50.11350">
    <property type="match status" value="1"/>
</dbReference>
<dbReference type="InterPro" id="IPR019378">
    <property type="entry name" value="GDP-Fuc_O-FucTrfase"/>
</dbReference>
<proteinExistence type="predicted"/>
<sequence length="390" mass="44523">MDDSSNDDETEKSTEKYVTYLPHSGFHNQRIALINAMVIAKSLNRTLIMPELNMGHANYWLPGKALALQFDDCSRKIFKGPHRVSLNGCYAFRSYNPWSVSSILDLSAVNDQGIRYVERNDMSLDFFEKNFGLTKDDTYYVQDPTRFSYRIYDNSSMDLGSFDFPLQLSVLRQRTEPLISFGSLFGSFRLAIEPNSELWWLREYLTAELGISHSVIMQDSLSIASHLGGPGNYISIHIRQGDGSFRKALKSTIVHVQAHLEKIKGRADPDAVEAMRQLSVPDRLKACVVVNHTVTDPHLRVIFMATDAHNSRESMADFHYAFPCMFTLNDFSNVISNLIETDHSIFLPLVDAEVASHSSRFVGTPKSTFSKYIKYRQRRWLKYYPKAPKS</sequence>
<keyword evidence="1" id="KW-0808">Transferase</keyword>
<evidence type="ECO:0000256" key="2">
    <source>
        <dbReference type="ARBA" id="ARBA00023253"/>
    </source>
</evidence>
<name>A0ABR3BGA2_PHYBL</name>
<dbReference type="PANTHER" id="PTHR36050:SF1">
    <property type="entry name" value="O-FUCOSYLTRANSFERASE 30"/>
    <property type="match status" value="1"/>
</dbReference>